<evidence type="ECO:0000256" key="8">
    <source>
        <dbReference type="ARBA" id="ARBA00022679"/>
    </source>
</evidence>
<comment type="catalytic activity">
    <reaction evidence="1">
        <text>(R)-pantothenate + ATP = (R)-4'-phosphopantothenate + ADP + H(+)</text>
        <dbReference type="Rhea" id="RHEA:16373"/>
        <dbReference type="ChEBI" id="CHEBI:10986"/>
        <dbReference type="ChEBI" id="CHEBI:15378"/>
        <dbReference type="ChEBI" id="CHEBI:29032"/>
        <dbReference type="ChEBI" id="CHEBI:30616"/>
        <dbReference type="ChEBI" id="CHEBI:456216"/>
        <dbReference type="EC" id="2.7.1.33"/>
    </reaction>
</comment>
<organism evidence="14 15">
    <name type="scientific">Listeria booriae</name>
    <dbReference type="NCBI Taxonomy" id="1552123"/>
    <lineage>
        <taxon>Bacteria</taxon>
        <taxon>Bacillati</taxon>
        <taxon>Bacillota</taxon>
        <taxon>Bacilli</taxon>
        <taxon>Bacillales</taxon>
        <taxon>Listeriaceae</taxon>
        <taxon>Listeria</taxon>
    </lineage>
</organism>
<keyword evidence="9" id="KW-0547">Nucleotide-binding</keyword>
<comment type="pathway">
    <text evidence="5">Cofactor biosynthesis; coenzyme A biosynthesis; CoA from (R)-pantothenate: step 1/5.</text>
</comment>
<reference evidence="14 15" key="1">
    <citation type="submission" date="2020-03" db="EMBL/GenBank/DDBJ databases">
        <title>Soil Listeria distribution.</title>
        <authorList>
            <person name="Liao J."/>
            <person name="Wiedmann M."/>
        </authorList>
    </citation>
    <scope>NUCLEOTIDE SEQUENCE [LARGE SCALE GENOMIC DNA]</scope>
    <source>
        <strain evidence="14 15">FSL L7-1299</strain>
    </source>
</reference>
<evidence type="ECO:0000256" key="11">
    <source>
        <dbReference type="ARBA" id="ARBA00022840"/>
    </source>
</evidence>
<evidence type="ECO:0000256" key="12">
    <source>
        <dbReference type="ARBA" id="ARBA00022958"/>
    </source>
</evidence>
<dbReference type="RefSeq" id="WP_185434505.1">
    <property type="nucleotide sequence ID" value="NZ_JAARSH010000039.1"/>
</dbReference>
<evidence type="ECO:0000256" key="13">
    <source>
        <dbReference type="ARBA" id="ARBA00022993"/>
    </source>
</evidence>
<evidence type="ECO:0000256" key="10">
    <source>
        <dbReference type="ARBA" id="ARBA00022777"/>
    </source>
</evidence>
<evidence type="ECO:0000256" key="3">
    <source>
        <dbReference type="ARBA" id="ARBA00001972"/>
    </source>
</evidence>
<keyword evidence="13" id="KW-0173">Coenzyme A biosynthesis</keyword>
<proteinExistence type="predicted"/>
<keyword evidence="7" id="KW-0963">Cytoplasm</keyword>
<keyword evidence="10 14" id="KW-0418">Kinase</keyword>
<dbReference type="UniPathway" id="UPA00241">
    <property type="reaction ID" value="UER00352"/>
</dbReference>
<evidence type="ECO:0000256" key="9">
    <source>
        <dbReference type="ARBA" id="ARBA00022741"/>
    </source>
</evidence>
<dbReference type="EMBL" id="JAARSH010000039">
    <property type="protein sequence ID" value="MBC1618134.1"/>
    <property type="molecule type" value="Genomic_DNA"/>
</dbReference>
<dbReference type="GO" id="GO:0004594">
    <property type="term" value="F:pantothenate kinase activity"/>
    <property type="evidence" value="ECO:0007669"/>
    <property type="project" value="UniProtKB-EC"/>
</dbReference>
<dbReference type="EC" id="2.7.1.33" evidence="6"/>
<evidence type="ECO:0000256" key="7">
    <source>
        <dbReference type="ARBA" id="ARBA00022490"/>
    </source>
</evidence>
<gene>
    <name evidence="14" type="ORF">HB904_18370</name>
</gene>
<comment type="subcellular location">
    <subcellularLocation>
        <location evidence="4">Cytoplasm</location>
    </subcellularLocation>
</comment>
<evidence type="ECO:0000256" key="2">
    <source>
        <dbReference type="ARBA" id="ARBA00001958"/>
    </source>
</evidence>
<dbReference type="GO" id="GO:0015937">
    <property type="term" value="P:coenzyme A biosynthetic process"/>
    <property type="evidence" value="ECO:0007669"/>
    <property type="project" value="UniProtKB-UniPathway"/>
</dbReference>
<protein>
    <recommendedName>
        <fullName evidence="6">pantothenate kinase</fullName>
        <ecNumber evidence="6">2.7.1.33</ecNumber>
    </recommendedName>
</protein>
<evidence type="ECO:0000256" key="1">
    <source>
        <dbReference type="ARBA" id="ARBA00001206"/>
    </source>
</evidence>
<dbReference type="GO" id="GO:0005737">
    <property type="term" value="C:cytoplasm"/>
    <property type="evidence" value="ECO:0007669"/>
    <property type="project" value="UniProtKB-SubCell"/>
</dbReference>
<keyword evidence="8" id="KW-0808">Transferase</keyword>
<feature type="non-terminal residue" evidence="14">
    <location>
        <position position="42"/>
    </location>
</feature>
<evidence type="ECO:0000313" key="15">
    <source>
        <dbReference type="Proteomes" id="UP000574104"/>
    </source>
</evidence>
<accession>A0A842AMV1</accession>
<keyword evidence="11" id="KW-0067">ATP-binding</keyword>
<keyword evidence="12" id="KW-0630">Potassium</keyword>
<dbReference type="InterPro" id="IPR004619">
    <property type="entry name" value="Type_III_PanK"/>
</dbReference>
<comment type="caution">
    <text evidence="14">The sequence shown here is derived from an EMBL/GenBank/DDBJ whole genome shotgun (WGS) entry which is preliminary data.</text>
</comment>
<evidence type="ECO:0000256" key="5">
    <source>
        <dbReference type="ARBA" id="ARBA00005225"/>
    </source>
</evidence>
<evidence type="ECO:0000313" key="14">
    <source>
        <dbReference type="EMBL" id="MBC1618134.1"/>
    </source>
</evidence>
<dbReference type="Pfam" id="PF03309">
    <property type="entry name" value="Pan_kinase"/>
    <property type="match status" value="1"/>
</dbReference>
<evidence type="ECO:0000256" key="4">
    <source>
        <dbReference type="ARBA" id="ARBA00004496"/>
    </source>
</evidence>
<dbReference type="InterPro" id="IPR043129">
    <property type="entry name" value="ATPase_NBD"/>
</dbReference>
<evidence type="ECO:0000256" key="6">
    <source>
        <dbReference type="ARBA" id="ARBA00012102"/>
    </source>
</evidence>
<comment type="cofactor">
    <cofactor evidence="2">
        <name>K(+)</name>
        <dbReference type="ChEBI" id="CHEBI:29103"/>
    </cofactor>
</comment>
<name>A0A842AMV1_9LIST</name>
<sequence>MILVIDVGNTNCTVGVYEKQKLLKHWRMTTDRHRTSDELGMT</sequence>
<comment type="cofactor">
    <cofactor evidence="3">
        <name>NH4(+)</name>
        <dbReference type="ChEBI" id="CHEBI:28938"/>
    </cofactor>
</comment>
<dbReference type="SUPFAM" id="SSF53067">
    <property type="entry name" value="Actin-like ATPase domain"/>
    <property type="match status" value="1"/>
</dbReference>
<dbReference type="Gene3D" id="3.30.420.40">
    <property type="match status" value="1"/>
</dbReference>
<dbReference type="GO" id="GO:0005524">
    <property type="term" value="F:ATP binding"/>
    <property type="evidence" value="ECO:0007669"/>
    <property type="project" value="UniProtKB-KW"/>
</dbReference>
<dbReference type="AlphaFoldDB" id="A0A842AMV1"/>
<dbReference type="Proteomes" id="UP000574104">
    <property type="component" value="Unassembled WGS sequence"/>
</dbReference>